<dbReference type="KEGG" id="zpl:ZBT109_1919"/>
<evidence type="ECO:0000313" key="2">
    <source>
        <dbReference type="Proteomes" id="UP000267342"/>
    </source>
</evidence>
<name>A0A348HGB3_9GAMM</name>
<accession>A0A348HGB3</accession>
<sequence>MARWRHAGHLASGDGLDQQQGITAADGLLFPVLAGHNLAVECDGIAGGGSVKLEEQLCQCQRVLRQRARFAVERDGGGHEWVPQTEQ</sequence>
<dbReference type="AlphaFoldDB" id="A0A348HGB3"/>
<reference evidence="1 2" key="1">
    <citation type="submission" date="2018-09" db="EMBL/GenBank/DDBJ databases">
        <title>Zymobacter palmae IAM14233 (=T109) whole genome analysis.</title>
        <authorList>
            <person name="Yanase H."/>
        </authorList>
    </citation>
    <scope>NUCLEOTIDE SEQUENCE [LARGE SCALE GENOMIC DNA]</scope>
    <source>
        <strain evidence="1 2">IAM14233</strain>
    </source>
</reference>
<gene>
    <name evidence="1" type="ORF">ZBT109_1919</name>
</gene>
<dbReference type="EMBL" id="AP018933">
    <property type="protein sequence ID" value="BBG30665.1"/>
    <property type="molecule type" value="Genomic_DNA"/>
</dbReference>
<evidence type="ECO:0000313" key="1">
    <source>
        <dbReference type="EMBL" id="BBG30665.1"/>
    </source>
</evidence>
<proteinExistence type="predicted"/>
<keyword evidence="2" id="KW-1185">Reference proteome</keyword>
<organism evidence="1 2">
    <name type="scientific">Zymobacter palmae</name>
    <dbReference type="NCBI Taxonomy" id="33074"/>
    <lineage>
        <taxon>Bacteria</taxon>
        <taxon>Pseudomonadati</taxon>
        <taxon>Pseudomonadota</taxon>
        <taxon>Gammaproteobacteria</taxon>
        <taxon>Oceanospirillales</taxon>
        <taxon>Halomonadaceae</taxon>
        <taxon>Zymobacter group</taxon>
        <taxon>Zymobacter</taxon>
    </lineage>
</organism>
<dbReference type="Proteomes" id="UP000267342">
    <property type="component" value="Chromosome"/>
</dbReference>
<protein>
    <submittedName>
        <fullName evidence="1">Uncharacterized protein</fullName>
    </submittedName>
</protein>